<dbReference type="EMBL" id="BAABME010010798">
    <property type="protein sequence ID" value="GAA0182086.1"/>
    <property type="molecule type" value="Genomic_DNA"/>
</dbReference>
<keyword evidence="3" id="KW-1185">Reference proteome</keyword>
<dbReference type="Proteomes" id="UP001454036">
    <property type="component" value="Unassembled WGS sequence"/>
</dbReference>
<evidence type="ECO:0000313" key="2">
    <source>
        <dbReference type="EMBL" id="GAA0182086.1"/>
    </source>
</evidence>
<name>A0AAV3RN94_LITER</name>
<gene>
    <name evidence="2" type="ORF">LIER_30319</name>
</gene>
<evidence type="ECO:0000313" key="3">
    <source>
        <dbReference type="Proteomes" id="UP001454036"/>
    </source>
</evidence>
<protein>
    <submittedName>
        <fullName evidence="2">Uncharacterized protein</fullName>
    </submittedName>
</protein>
<feature type="region of interest" description="Disordered" evidence="1">
    <location>
        <begin position="1"/>
        <end position="28"/>
    </location>
</feature>
<evidence type="ECO:0000256" key="1">
    <source>
        <dbReference type="SAM" id="MobiDB-lite"/>
    </source>
</evidence>
<comment type="caution">
    <text evidence="2">The sequence shown here is derived from an EMBL/GenBank/DDBJ whole genome shotgun (WGS) entry which is preliminary data.</text>
</comment>
<sequence length="103" mass="10971">MSPGDRGQSPPLGACLAGSGPEKGQGREGCYLPSRPCRSPGERDSSHRCHRIGAFILSDIVLNFHAQVPTLPALPAEYGQRFPVWSPDNTTPLPPITEILAAP</sequence>
<reference evidence="2 3" key="1">
    <citation type="submission" date="2024-01" db="EMBL/GenBank/DDBJ databases">
        <title>The complete chloroplast genome sequence of Lithospermum erythrorhizon: insights into the phylogenetic relationship among Boraginaceae species and the maternal lineages of purple gromwells.</title>
        <authorList>
            <person name="Okada T."/>
            <person name="Watanabe K."/>
        </authorList>
    </citation>
    <scope>NUCLEOTIDE SEQUENCE [LARGE SCALE GENOMIC DNA]</scope>
</reference>
<organism evidence="2 3">
    <name type="scientific">Lithospermum erythrorhizon</name>
    <name type="common">Purple gromwell</name>
    <name type="synonym">Lithospermum officinale var. erythrorhizon</name>
    <dbReference type="NCBI Taxonomy" id="34254"/>
    <lineage>
        <taxon>Eukaryota</taxon>
        <taxon>Viridiplantae</taxon>
        <taxon>Streptophyta</taxon>
        <taxon>Embryophyta</taxon>
        <taxon>Tracheophyta</taxon>
        <taxon>Spermatophyta</taxon>
        <taxon>Magnoliopsida</taxon>
        <taxon>eudicotyledons</taxon>
        <taxon>Gunneridae</taxon>
        <taxon>Pentapetalae</taxon>
        <taxon>asterids</taxon>
        <taxon>lamiids</taxon>
        <taxon>Boraginales</taxon>
        <taxon>Boraginaceae</taxon>
        <taxon>Boraginoideae</taxon>
        <taxon>Lithospermeae</taxon>
        <taxon>Lithospermum</taxon>
    </lineage>
</organism>
<dbReference type="AlphaFoldDB" id="A0AAV3RN94"/>
<proteinExistence type="predicted"/>
<accession>A0AAV3RN94</accession>